<accession>A0AAN8XGB8</accession>
<dbReference type="InterPro" id="IPR001998">
    <property type="entry name" value="Xylose_isomerase"/>
</dbReference>
<evidence type="ECO:0000256" key="4">
    <source>
        <dbReference type="ARBA" id="ARBA00022723"/>
    </source>
</evidence>
<dbReference type="PROSITE" id="PS51415">
    <property type="entry name" value="XYLOSE_ISOMERASE"/>
    <property type="match status" value="1"/>
</dbReference>
<dbReference type="PRINTS" id="PR00688">
    <property type="entry name" value="XYLOSISMRASE"/>
</dbReference>
<evidence type="ECO:0000256" key="5">
    <source>
        <dbReference type="ARBA" id="ARBA00023235"/>
    </source>
</evidence>
<dbReference type="GO" id="GO:0009045">
    <property type="term" value="F:xylose isomerase activity"/>
    <property type="evidence" value="ECO:0007669"/>
    <property type="project" value="UniProtKB-EC"/>
</dbReference>
<evidence type="ECO:0000256" key="9">
    <source>
        <dbReference type="SAM" id="MobiDB-lite"/>
    </source>
</evidence>
<comment type="caution">
    <text evidence="10">The sequence shown here is derived from an EMBL/GenBank/DDBJ whole genome shotgun (WGS) entry which is preliminary data.</text>
</comment>
<comment type="similarity">
    <text evidence="1 8">Belongs to the xylose isomerase family.</text>
</comment>
<feature type="region of interest" description="Disordered" evidence="9">
    <location>
        <begin position="219"/>
        <end position="245"/>
    </location>
</feature>
<comment type="catalytic activity">
    <reaction evidence="7 8">
        <text>alpha-D-xylose = alpha-D-xylulofuranose</text>
        <dbReference type="Rhea" id="RHEA:22816"/>
        <dbReference type="ChEBI" id="CHEBI:28518"/>
        <dbReference type="ChEBI" id="CHEBI:188998"/>
        <dbReference type="EC" id="5.3.1.5"/>
    </reaction>
</comment>
<dbReference type="GO" id="GO:0046872">
    <property type="term" value="F:metal ion binding"/>
    <property type="evidence" value="ECO:0007669"/>
    <property type="project" value="UniProtKB-KW"/>
</dbReference>
<keyword evidence="3 8" id="KW-0859">Xylose metabolism</keyword>
<dbReference type="PANTHER" id="PTHR48408:SF1">
    <property type="entry name" value="XYLOSE ISOMERASE"/>
    <property type="match status" value="1"/>
</dbReference>
<gene>
    <name evidence="10" type="ORF">SK128_015042</name>
</gene>
<evidence type="ECO:0000256" key="7">
    <source>
        <dbReference type="ARBA" id="ARBA00033659"/>
    </source>
</evidence>
<keyword evidence="5 8" id="KW-0413">Isomerase</keyword>
<dbReference type="Proteomes" id="UP001381693">
    <property type="component" value="Unassembled WGS sequence"/>
</dbReference>
<dbReference type="EMBL" id="JAXCGZ010002732">
    <property type="protein sequence ID" value="KAK7083626.1"/>
    <property type="molecule type" value="Genomic_DNA"/>
</dbReference>
<dbReference type="EC" id="5.3.1.5" evidence="2 8"/>
<proteinExistence type="inferred from homology"/>
<dbReference type="Gene3D" id="3.20.20.150">
    <property type="entry name" value="Divalent-metal-dependent TIM barrel enzymes"/>
    <property type="match status" value="1"/>
</dbReference>
<evidence type="ECO:0000313" key="11">
    <source>
        <dbReference type="Proteomes" id="UP001381693"/>
    </source>
</evidence>
<evidence type="ECO:0000256" key="1">
    <source>
        <dbReference type="ARBA" id="ARBA00005765"/>
    </source>
</evidence>
<evidence type="ECO:0000256" key="2">
    <source>
        <dbReference type="ARBA" id="ARBA00011958"/>
    </source>
</evidence>
<sequence length="245" mass="28281">MNKYFPGIGRIEYKPDAGPEDTLVYRHYNAGETIHGRTMEEWLKFSVCYFNTFRYYGSDDYYGDRTHQRQWEDGSRSLDNYKRRMMAAFEFFHKLNIKYYSVSDRDMAPEGESLEETNRFLEEMVTMAADLQKQTGIRPLYYSADLFTHPRYMNGSGSNPDAHVFAYACAQVERSMDAAKRLGARELRVLQSSRWLPERPPASVLPRYVSHGSVVPHGSPVQGEDWLPRTAPDPTQAFRSSASPV</sequence>
<dbReference type="PANTHER" id="PTHR48408">
    <property type="match status" value="1"/>
</dbReference>
<dbReference type="SUPFAM" id="SSF51658">
    <property type="entry name" value="Xylose isomerase-like"/>
    <property type="match status" value="1"/>
</dbReference>
<organism evidence="10 11">
    <name type="scientific">Halocaridina rubra</name>
    <name type="common">Hawaiian red shrimp</name>
    <dbReference type="NCBI Taxonomy" id="373956"/>
    <lineage>
        <taxon>Eukaryota</taxon>
        <taxon>Metazoa</taxon>
        <taxon>Ecdysozoa</taxon>
        <taxon>Arthropoda</taxon>
        <taxon>Crustacea</taxon>
        <taxon>Multicrustacea</taxon>
        <taxon>Malacostraca</taxon>
        <taxon>Eumalacostraca</taxon>
        <taxon>Eucarida</taxon>
        <taxon>Decapoda</taxon>
        <taxon>Pleocyemata</taxon>
        <taxon>Caridea</taxon>
        <taxon>Atyoidea</taxon>
        <taxon>Atyidae</taxon>
        <taxon>Halocaridina</taxon>
    </lineage>
</organism>
<name>A0AAN8XGB8_HALRR</name>
<keyword evidence="4 8" id="KW-0479">Metal-binding</keyword>
<evidence type="ECO:0000256" key="8">
    <source>
        <dbReference type="RuleBase" id="RU000609"/>
    </source>
</evidence>
<dbReference type="InterPro" id="IPR036237">
    <property type="entry name" value="Xyl_isomerase-like_sf"/>
</dbReference>
<reference evidence="10 11" key="1">
    <citation type="submission" date="2023-11" db="EMBL/GenBank/DDBJ databases">
        <title>Halocaridina rubra genome assembly.</title>
        <authorList>
            <person name="Smith C."/>
        </authorList>
    </citation>
    <scope>NUCLEOTIDE SEQUENCE [LARGE SCALE GENOMIC DNA]</scope>
    <source>
        <strain evidence="10">EP-1</strain>
        <tissue evidence="10">Whole</tissue>
    </source>
</reference>
<keyword evidence="11" id="KW-1185">Reference proteome</keyword>
<evidence type="ECO:0000313" key="10">
    <source>
        <dbReference type="EMBL" id="KAK7083626.1"/>
    </source>
</evidence>
<protein>
    <recommendedName>
        <fullName evidence="2 8">Xylose isomerase</fullName>
        <ecNumber evidence="2 8">5.3.1.5</ecNumber>
    </recommendedName>
</protein>
<evidence type="ECO:0000256" key="3">
    <source>
        <dbReference type="ARBA" id="ARBA00022629"/>
    </source>
</evidence>
<evidence type="ECO:0000256" key="6">
    <source>
        <dbReference type="ARBA" id="ARBA00023277"/>
    </source>
</evidence>
<dbReference type="AlphaFoldDB" id="A0AAN8XGB8"/>
<keyword evidence="6 8" id="KW-0119">Carbohydrate metabolism</keyword>
<dbReference type="GO" id="GO:0042732">
    <property type="term" value="P:D-xylose metabolic process"/>
    <property type="evidence" value="ECO:0007669"/>
    <property type="project" value="UniProtKB-KW"/>
</dbReference>